<dbReference type="Proteomes" id="UP001595974">
    <property type="component" value="Unassembled WGS sequence"/>
</dbReference>
<dbReference type="EMBL" id="JBHSOG010000094">
    <property type="protein sequence ID" value="MFC5771355.1"/>
    <property type="molecule type" value="Genomic_DNA"/>
</dbReference>
<accession>A0ABW1AW25</accession>
<keyword evidence="2" id="KW-1185">Reference proteome</keyword>
<comment type="caution">
    <text evidence="1">The sequence shown here is derived from an EMBL/GenBank/DDBJ whole genome shotgun (WGS) entry which is preliminary data.</text>
</comment>
<evidence type="ECO:0000313" key="2">
    <source>
        <dbReference type="Proteomes" id="UP001595974"/>
    </source>
</evidence>
<dbReference type="RefSeq" id="WP_096448099.1">
    <property type="nucleotide sequence ID" value="NZ_JBHSOG010000094.1"/>
</dbReference>
<evidence type="ECO:0000313" key="1">
    <source>
        <dbReference type="EMBL" id="MFC5771355.1"/>
    </source>
</evidence>
<organism evidence="1 2">
    <name type="scientific">Thauera sinica</name>
    <dbReference type="NCBI Taxonomy" id="2665146"/>
    <lineage>
        <taxon>Bacteria</taxon>
        <taxon>Pseudomonadati</taxon>
        <taxon>Pseudomonadota</taxon>
        <taxon>Betaproteobacteria</taxon>
        <taxon>Rhodocyclales</taxon>
        <taxon>Zoogloeaceae</taxon>
        <taxon>Thauera</taxon>
    </lineage>
</organism>
<dbReference type="InterPro" id="IPR021960">
    <property type="entry name" value="DUF3577"/>
</dbReference>
<dbReference type="Pfam" id="PF12101">
    <property type="entry name" value="DUF3577"/>
    <property type="match status" value="1"/>
</dbReference>
<gene>
    <name evidence="1" type="ORF">ACFPTN_18395</name>
</gene>
<protein>
    <submittedName>
        <fullName evidence="1">DUF3577 domain-containing protein</fullName>
    </submittedName>
</protein>
<name>A0ABW1AW25_9RHOO</name>
<reference evidence="2" key="1">
    <citation type="journal article" date="2019" name="Int. J. Syst. Evol. Microbiol.">
        <title>The Global Catalogue of Microorganisms (GCM) 10K type strain sequencing project: providing services to taxonomists for standard genome sequencing and annotation.</title>
        <authorList>
            <consortium name="The Broad Institute Genomics Platform"/>
            <consortium name="The Broad Institute Genome Sequencing Center for Infectious Disease"/>
            <person name="Wu L."/>
            <person name="Ma J."/>
        </authorList>
    </citation>
    <scope>NUCLEOTIDE SEQUENCE [LARGE SCALE GENOMIC DNA]</scope>
    <source>
        <strain evidence="2">SHR3</strain>
    </source>
</reference>
<proteinExistence type="predicted"/>
<sequence>MSESSQASSPSSFFNLHVEGVGYLNRVRTVKPKKGQEFLACTVAALRGSDSDVSYTKFDCRVSGADAQAIVKRLENDVAADKAVIIGFRIADIYPEMFTFEKGDRKGQPGVSIKGRLLRIKFAKVNGEPIDVPQPARAEERESVPF</sequence>